<evidence type="ECO:0000256" key="2">
    <source>
        <dbReference type="ARBA" id="ARBA00022723"/>
    </source>
</evidence>
<evidence type="ECO:0000256" key="4">
    <source>
        <dbReference type="ARBA" id="ARBA00022842"/>
    </source>
</evidence>
<evidence type="ECO:0000256" key="6">
    <source>
        <dbReference type="ARBA" id="ARBA00023134"/>
    </source>
</evidence>
<reference evidence="9 10" key="1">
    <citation type="submission" date="2016-10" db="EMBL/GenBank/DDBJ databases">
        <authorList>
            <person name="de Groot N.N."/>
        </authorList>
    </citation>
    <scope>NUCLEOTIDE SEQUENCE [LARGE SCALE GENOMIC DNA]</scope>
    <source>
        <strain evidence="9 10">CGMCC 1.11156</strain>
    </source>
</reference>
<dbReference type="Proteomes" id="UP000198649">
    <property type="component" value="Unassembled WGS sequence"/>
</dbReference>
<protein>
    <submittedName>
        <fullName evidence="9">Coenzyme F420-0:L-glutamate ligase / coenzyme F420-1:gamma-L-glutamate ligase</fullName>
    </submittedName>
</protein>
<keyword evidence="7" id="KW-0464">Manganese</keyword>
<keyword evidence="4" id="KW-0460">Magnesium</keyword>
<dbReference type="Gene3D" id="3.30.1330.100">
    <property type="entry name" value="CofE-like"/>
    <property type="match status" value="2"/>
</dbReference>
<evidence type="ECO:0000259" key="8">
    <source>
        <dbReference type="Pfam" id="PF01996"/>
    </source>
</evidence>
<dbReference type="InterPro" id="IPR002847">
    <property type="entry name" value="F420-0_gamma-glut_ligase-dom"/>
</dbReference>
<sequence>MSTISVTAPDGLPEVRAGDDLAALLAPVLAPLADGDVVVVTSKVVSKAEGRVVVGATREEALAGETDRVVARKGPTQIVRTHHGLVMAAAGIDASNVELGSIVLLPVDPDSSARALRARLLELTGANVGVVVTDTAGRAWREGQTDIAIGAAGLLVTEDFAGRVDGHGNELAVTAPAVADEIAGMAELAQGKLRGRPVAVVRGRADLVLPSGEDGSGAVALVRAEGADLFGFGAREAVVRAVAGDPADQAVFGTPASTEELLRALGAAVGTSTGTATAYGSGVEVRGSQEPALVVVLAFAHGWVVDGTFDGPTGRDRLRLRPSTP</sequence>
<keyword evidence="10" id="KW-1185">Reference proteome</keyword>
<evidence type="ECO:0000313" key="10">
    <source>
        <dbReference type="Proteomes" id="UP000198649"/>
    </source>
</evidence>
<name>A0A1I3LE28_9ACTN</name>
<dbReference type="OrthoDB" id="9788295at2"/>
<dbReference type="AlphaFoldDB" id="A0A1I3LE28"/>
<dbReference type="RefSeq" id="WP_091115250.1">
    <property type="nucleotide sequence ID" value="NZ_BKAF01000016.1"/>
</dbReference>
<dbReference type="SUPFAM" id="SSF144010">
    <property type="entry name" value="CofE-like"/>
    <property type="match status" value="1"/>
</dbReference>
<dbReference type="GO" id="GO:0052618">
    <property type="term" value="F:coenzyme F420-0:L-glutamate ligase activity"/>
    <property type="evidence" value="ECO:0007669"/>
    <property type="project" value="TreeGrafter"/>
</dbReference>
<dbReference type="PANTHER" id="PTHR47917:SF1">
    <property type="entry name" value="COENZYME F420:L-GLUTAMATE LIGASE"/>
    <property type="match status" value="1"/>
</dbReference>
<dbReference type="EMBL" id="FOQG01000013">
    <property type="protein sequence ID" value="SFI83022.1"/>
    <property type="molecule type" value="Genomic_DNA"/>
</dbReference>
<dbReference type="GO" id="GO:0005525">
    <property type="term" value="F:GTP binding"/>
    <property type="evidence" value="ECO:0007669"/>
    <property type="project" value="UniProtKB-KW"/>
</dbReference>
<accession>A0A1I3LE28</accession>
<keyword evidence="6" id="KW-0342">GTP-binding</keyword>
<dbReference type="NCBIfam" id="TIGR01916">
    <property type="entry name" value="F420_cofE"/>
    <property type="match status" value="1"/>
</dbReference>
<evidence type="ECO:0000256" key="1">
    <source>
        <dbReference type="ARBA" id="ARBA00022598"/>
    </source>
</evidence>
<dbReference type="STRING" id="1005945.SAMN05216561_113123"/>
<evidence type="ECO:0000256" key="7">
    <source>
        <dbReference type="ARBA" id="ARBA00023211"/>
    </source>
</evidence>
<dbReference type="GO" id="GO:0046872">
    <property type="term" value="F:metal ion binding"/>
    <property type="evidence" value="ECO:0007669"/>
    <property type="project" value="UniProtKB-KW"/>
</dbReference>
<feature type="domain" description="Coenzyme F420:L-glutamate ligase-like" evidence="8">
    <location>
        <begin position="12"/>
        <end position="203"/>
    </location>
</feature>
<evidence type="ECO:0000256" key="3">
    <source>
        <dbReference type="ARBA" id="ARBA00022741"/>
    </source>
</evidence>
<keyword evidence="3" id="KW-0547">Nucleotide-binding</keyword>
<organism evidence="9 10">
    <name type="scientific">Nocardioides psychrotolerans</name>
    <dbReference type="NCBI Taxonomy" id="1005945"/>
    <lineage>
        <taxon>Bacteria</taxon>
        <taxon>Bacillati</taxon>
        <taxon>Actinomycetota</taxon>
        <taxon>Actinomycetes</taxon>
        <taxon>Propionibacteriales</taxon>
        <taxon>Nocardioidaceae</taxon>
        <taxon>Nocardioides</taxon>
    </lineage>
</organism>
<keyword evidence="5" id="KW-0630">Potassium</keyword>
<dbReference type="Pfam" id="PF01996">
    <property type="entry name" value="F420_ligase"/>
    <property type="match status" value="1"/>
</dbReference>
<gene>
    <name evidence="9" type="ORF">SAMN05216561_113123</name>
</gene>
<evidence type="ECO:0000313" key="9">
    <source>
        <dbReference type="EMBL" id="SFI83022.1"/>
    </source>
</evidence>
<keyword evidence="1 9" id="KW-0436">Ligase</keyword>
<proteinExistence type="predicted"/>
<keyword evidence="2" id="KW-0479">Metal-binding</keyword>
<dbReference type="PANTHER" id="PTHR47917">
    <property type="match status" value="1"/>
</dbReference>
<dbReference type="InterPro" id="IPR008225">
    <property type="entry name" value="F420-0_g-glutamyl_ligase"/>
</dbReference>
<evidence type="ECO:0000256" key="5">
    <source>
        <dbReference type="ARBA" id="ARBA00022958"/>
    </source>
</evidence>